<reference evidence="3" key="1">
    <citation type="journal article" date="2018" name="DNA Res.">
        <title>Multiple hybrid de novo genome assembly of finger millet, an orphan allotetraploid crop.</title>
        <authorList>
            <person name="Hatakeyama M."/>
            <person name="Aluri S."/>
            <person name="Balachadran M.T."/>
            <person name="Sivarajan S.R."/>
            <person name="Patrignani A."/>
            <person name="Gruter S."/>
            <person name="Poveda L."/>
            <person name="Shimizu-Inatsugi R."/>
            <person name="Baeten J."/>
            <person name="Francoijs K.J."/>
            <person name="Nataraja K.N."/>
            <person name="Reddy Y.A.N."/>
            <person name="Phadnis S."/>
            <person name="Ravikumar R.L."/>
            <person name="Schlapbach R."/>
            <person name="Sreeman S.M."/>
            <person name="Shimizu K.K."/>
        </authorList>
    </citation>
    <scope>NUCLEOTIDE SEQUENCE</scope>
</reference>
<protein>
    <recommendedName>
        <fullName evidence="2">Methyltransferase type 11 domain-containing protein</fullName>
    </recommendedName>
</protein>
<dbReference type="CDD" id="cd02440">
    <property type="entry name" value="AdoMet_MTases"/>
    <property type="match status" value="1"/>
</dbReference>
<dbReference type="SUPFAM" id="SSF53335">
    <property type="entry name" value="S-adenosyl-L-methionine-dependent methyltransferases"/>
    <property type="match status" value="1"/>
</dbReference>
<proteinExistence type="predicted"/>
<feature type="region of interest" description="Disordered" evidence="1">
    <location>
        <begin position="1"/>
        <end position="77"/>
    </location>
</feature>
<sequence>MRAAARSAASARQEGKGEGCCNQICRRRPRREGGGAPRTPEEEEVRGHIGGGRASEEETPHDTSTKPTNPSPPYAPVTIPAAAAAIAMPAEPKPPRAAALPARPLLLALPFLSLLLLLYVYSSSSSPSFSPPLPLTPSPPSPHIRMRASRFRSYDDYLRHQLNKTLDPRLRRVWATRDWRRKVDAFARAFARLRDSSSSSDPLLTNASRALCVGARLGQEVAALRQVGVADSIGIDLVPAPPLVAKGDFHAHPFPDDTFDFEFSNVFDHALYPDRFVAEIERTLRPGGVAVLHVAVHRRGDKYSANDLLDVQGLVGLFRRSEVVRISKVDAFGLDTEVVLRKKRSS</sequence>
<dbReference type="GO" id="GO:0008757">
    <property type="term" value="F:S-adenosylmethionine-dependent methyltransferase activity"/>
    <property type="evidence" value="ECO:0007669"/>
    <property type="project" value="InterPro"/>
</dbReference>
<evidence type="ECO:0000256" key="1">
    <source>
        <dbReference type="SAM" id="MobiDB-lite"/>
    </source>
</evidence>
<dbReference type="AlphaFoldDB" id="A0AAV5FZA1"/>
<dbReference type="Pfam" id="PF08241">
    <property type="entry name" value="Methyltransf_11"/>
    <property type="match status" value="1"/>
</dbReference>
<keyword evidence="4" id="KW-1185">Reference proteome</keyword>
<dbReference type="Proteomes" id="UP001054889">
    <property type="component" value="Unassembled WGS sequence"/>
</dbReference>
<dbReference type="InterPro" id="IPR013216">
    <property type="entry name" value="Methyltransf_11"/>
</dbReference>
<accession>A0AAV5FZA1</accession>
<dbReference type="EMBL" id="BQKI01000098">
    <property type="protein sequence ID" value="GJN39805.1"/>
    <property type="molecule type" value="Genomic_DNA"/>
</dbReference>
<evidence type="ECO:0000259" key="2">
    <source>
        <dbReference type="Pfam" id="PF08241"/>
    </source>
</evidence>
<feature type="compositionally biased region" description="Low complexity" evidence="1">
    <location>
        <begin position="1"/>
        <end position="12"/>
    </location>
</feature>
<evidence type="ECO:0000313" key="3">
    <source>
        <dbReference type="EMBL" id="GJN39805.1"/>
    </source>
</evidence>
<reference evidence="3" key="2">
    <citation type="submission" date="2021-12" db="EMBL/GenBank/DDBJ databases">
        <title>Resequencing data analysis of finger millet.</title>
        <authorList>
            <person name="Hatakeyama M."/>
            <person name="Aluri S."/>
            <person name="Balachadran M.T."/>
            <person name="Sivarajan S.R."/>
            <person name="Poveda L."/>
            <person name="Shimizu-Inatsugi R."/>
            <person name="Schlapbach R."/>
            <person name="Sreeman S.M."/>
            <person name="Shimizu K.K."/>
        </authorList>
    </citation>
    <scope>NUCLEOTIDE SEQUENCE</scope>
</reference>
<gene>
    <name evidence="3" type="primary">gb28947</name>
    <name evidence="3" type="ORF">PR202_gb28947</name>
</gene>
<evidence type="ECO:0000313" key="4">
    <source>
        <dbReference type="Proteomes" id="UP001054889"/>
    </source>
</evidence>
<name>A0AAV5FZA1_ELECO</name>
<dbReference type="PANTHER" id="PTHR45085">
    <property type="entry name" value="F21J9.14"/>
    <property type="match status" value="1"/>
</dbReference>
<organism evidence="3 4">
    <name type="scientific">Eleusine coracana subsp. coracana</name>
    <dbReference type="NCBI Taxonomy" id="191504"/>
    <lineage>
        <taxon>Eukaryota</taxon>
        <taxon>Viridiplantae</taxon>
        <taxon>Streptophyta</taxon>
        <taxon>Embryophyta</taxon>
        <taxon>Tracheophyta</taxon>
        <taxon>Spermatophyta</taxon>
        <taxon>Magnoliopsida</taxon>
        <taxon>Liliopsida</taxon>
        <taxon>Poales</taxon>
        <taxon>Poaceae</taxon>
        <taxon>PACMAD clade</taxon>
        <taxon>Chloridoideae</taxon>
        <taxon>Cynodonteae</taxon>
        <taxon>Eleusininae</taxon>
        <taxon>Eleusine</taxon>
    </lineage>
</organism>
<feature type="domain" description="Methyltransferase type 11" evidence="2">
    <location>
        <begin position="211"/>
        <end position="291"/>
    </location>
</feature>
<dbReference type="Gene3D" id="3.40.50.150">
    <property type="entry name" value="Vaccinia Virus protein VP39"/>
    <property type="match status" value="1"/>
</dbReference>
<feature type="compositionally biased region" description="Basic and acidic residues" evidence="1">
    <location>
        <begin position="54"/>
        <end position="64"/>
    </location>
</feature>
<comment type="caution">
    <text evidence="3">The sequence shown here is derived from an EMBL/GenBank/DDBJ whole genome shotgun (WGS) entry which is preliminary data.</text>
</comment>
<dbReference type="InterPro" id="IPR029063">
    <property type="entry name" value="SAM-dependent_MTases_sf"/>
</dbReference>
<dbReference type="PANTHER" id="PTHR45085:SF2">
    <property type="entry name" value="F21J9.14"/>
    <property type="match status" value="1"/>
</dbReference>